<comment type="subcellular location">
    <subcellularLocation>
        <location evidence="1">Cell membrane</location>
        <topology evidence="1">Multi-pass membrane protein</topology>
    </subcellularLocation>
</comment>
<feature type="transmembrane region" description="Helical" evidence="6">
    <location>
        <begin position="28"/>
        <end position="47"/>
    </location>
</feature>
<proteinExistence type="predicted"/>
<evidence type="ECO:0000256" key="1">
    <source>
        <dbReference type="ARBA" id="ARBA00004651"/>
    </source>
</evidence>
<keyword evidence="3 6" id="KW-0812">Transmembrane</keyword>
<sequence length="352" mass="39152">MANTPASTQRNNDVDLFELFAALWTQKLLILSVALVGTLAAAAYAFLSKPVYEARVYLQPPTMNDIADFNYGRTFGTELTPFTIKDVYDVFTRNLQSESLRRAFFNQVYLPSLSPSERSGSQDLLYSDFLKLLTIGLPTKEQPDRYSVVAKGEDPASTVVWVKDFAARAGDAAEKEMISNITREAEVRARNLGQQITTLQEAEKRVRQDSITRLREALAVAEAVGLENPPIISGNLSAEVSAGMDGQLTYMRGSKALKAEIQNLEARKSDDPFIGQLRTLQNKQSFYNDLKVGPETVAVYRQDGPIEQPDRPVKPKKSLIILLGLVLGCVLGFVIALVRRSFERRGYIKAYT</sequence>
<feature type="transmembrane region" description="Helical" evidence="6">
    <location>
        <begin position="319"/>
        <end position="338"/>
    </location>
</feature>
<evidence type="ECO:0000256" key="4">
    <source>
        <dbReference type="ARBA" id="ARBA00022989"/>
    </source>
</evidence>
<evidence type="ECO:0000256" key="2">
    <source>
        <dbReference type="ARBA" id="ARBA00022475"/>
    </source>
</evidence>
<organism evidence="9 10">
    <name type="scientific">Pseudomonas fluorescens</name>
    <dbReference type="NCBI Taxonomy" id="294"/>
    <lineage>
        <taxon>Bacteria</taxon>
        <taxon>Pseudomonadati</taxon>
        <taxon>Pseudomonadota</taxon>
        <taxon>Gammaproteobacteria</taxon>
        <taxon>Pseudomonadales</taxon>
        <taxon>Pseudomonadaceae</taxon>
        <taxon>Pseudomonas</taxon>
    </lineage>
</organism>
<dbReference type="InterPro" id="IPR050445">
    <property type="entry name" value="Bact_polysacc_biosynth/exp"/>
</dbReference>
<dbReference type="PATRIC" id="fig|294.162.peg.5702"/>
<dbReference type="SUPFAM" id="SSF160355">
    <property type="entry name" value="Bacterial polysaccharide co-polymerase-like"/>
    <property type="match status" value="1"/>
</dbReference>
<dbReference type="GO" id="GO:0005886">
    <property type="term" value="C:plasma membrane"/>
    <property type="evidence" value="ECO:0007669"/>
    <property type="project" value="UniProtKB-SubCell"/>
</dbReference>
<feature type="domain" description="Polysaccharide chain length determinant N-terminal" evidence="7">
    <location>
        <begin position="12"/>
        <end position="107"/>
    </location>
</feature>
<dbReference type="Gene3D" id="3.30.1890.10">
    <property type="entry name" value="FepE-like"/>
    <property type="match status" value="1"/>
</dbReference>
<comment type="caution">
    <text evidence="9">The sequence shown here is derived from an EMBL/GenBank/DDBJ whole genome shotgun (WGS) entry which is preliminary data.</text>
</comment>
<dbReference type="OrthoDB" id="8113255at2"/>
<dbReference type="Proteomes" id="UP000050349">
    <property type="component" value="Unassembled WGS sequence"/>
</dbReference>
<name>A0A0P8XBU7_PSEFL</name>
<dbReference type="RefSeq" id="WP_057400285.1">
    <property type="nucleotide sequence ID" value="NZ_LJXB01000092.1"/>
</dbReference>
<evidence type="ECO:0000313" key="9">
    <source>
        <dbReference type="EMBL" id="KPU53032.1"/>
    </source>
</evidence>
<dbReference type="EMBL" id="LJXB01000092">
    <property type="protein sequence ID" value="KPU53032.1"/>
    <property type="molecule type" value="Genomic_DNA"/>
</dbReference>
<evidence type="ECO:0000256" key="3">
    <source>
        <dbReference type="ARBA" id="ARBA00022692"/>
    </source>
</evidence>
<feature type="domain" description="Tyrosine-protein kinase G-rich" evidence="8">
    <location>
        <begin position="307"/>
        <end position="340"/>
    </location>
</feature>
<evidence type="ECO:0000259" key="8">
    <source>
        <dbReference type="Pfam" id="PF13807"/>
    </source>
</evidence>
<gene>
    <name evidence="9" type="ORF">AN403_747</name>
</gene>
<dbReference type="InterPro" id="IPR003856">
    <property type="entry name" value="LPS_length_determ_N"/>
</dbReference>
<accession>A0A0P8XBU7</accession>
<reference evidence="9 10" key="1">
    <citation type="submission" date="2015-09" db="EMBL/GenBank/DDBJ databases">
        <authorList>
            <person name="Jackson K.R."/>
            <person name="Lunt B.L."/>
            <person name="Fisher J.N.B."/>
            <person name="Gardner A.V."/>
            <person name="Bailey M.E."/>
            <person name="Deus L.M."/>
            <person name="Earl A.S."/>
            <person name="Gibby P.D."/>
            <person name="Hartmann K.A."/>
            <person name="Liu J.E."/>
            <person name="Manci A.M."/>
            <person name="Nielsen D.A."/>
            <person name="Solomon M.B."/>
            <person name="Breakwell D.P."/>
            <person name="Burnett S.H."/>
            <person name="Grose J.H."/>
        </authorList>
    </citation>
    <scope>NUCLEOTIDE SEQUENCE [LARGE SCALE GENOMIC DNA]</scope>
    <source>
        <strain evidence="9 10">S613</strain>
    </source>
</reference>
<keyword evidence="2" id="KW-1003">Cell membrane</keyword>
<dbReference type="GO" id="GO:0004713">
    <property type="term" value="F:protein tyrosine kinase activity"/>
    <property type="evidence" value="ECO:0007669"/>
    <property type="project" value="TreeGrafter"/>
</dbReference>
<dbReference type="InterPro" id="IPR032807">
    <property type="entry name" value="GNVR"/>
</dbReference>
<dbReference type="PANTHER" id="PTHR32309:SF13">
    <property type="entry name" value="FERRIC ENTEROBACTIN TRANSPORT PROTEIN FEPE"/>
    <property type="match status" value="1"/>
</dbReference>
<keyword evidence="5 6" id="KW-0472">Membrane</keyword>
<protein>
    <submittedName>
        <fullName evidence="9">Chain length determinant family protein</fullName>
    </submittedName>
</protein>
<dbReference type="Pfam" id="PF02706">
    <property type="entry name" value="Wzz"/>
    <property type="match status" value="1"/>
</dbReference>
<evidence type="ECO:0000256" key="6">
    <source>
        <dbReference type="SAM" id="Phobius"/>
    </source>
</evidence>
<dbReference type="PANTHER" id="PTHR32309">
    <property type="entry name" value="TYROSINE-PROTEIN KINASE"/>
    <property type="match status" value="1"/>
</dbReference>
<evidence type="ECO:0000313" key="10">
    <source>
        <dbReference type="Proteomes" id="UP000050349"/>
    </source>
</evidence>
<dbReference type="AlphaFoldDB" id="A0A0P8XBU7"/>
<evidence type="ECO:0000256" key="5">
    <source>
        <dbReference type="ARBA" id="ARBA00023136"/>
    </source>
</evidence>
<dbReference type="Pfam" id="PF13807">
    <property type="entry name" value="GNVR"/>
    <property type="match status" value="1"/>
</dbReference>
<keyword evidence="4 6" id="KW-1133">Transmembrane helix</keyword>
<evidence type="ECO:0000259" key="7">
    <source>
        <dbReference type="Pfam" id="PF02706"/>
    </source>
</evidence>